<dbReference type="RefSeq" id="WP_189262163.1">
    <property type="nucleotide sequence ID" value="NZ_BMML01000003.1"/>
</dbReference>
<keyword evidence="4" id="KW-1185">Reference proteome</keyword>
<reference evidence="3" key="1">
    <citation type="journal article" date="2014" name="Int. J. Syst. Evol. Microbiol.">
        <title>Complete genome sequence of Corynebacterium casei LMG S-19264T (=DSM 44701T), isolated from a smear-ripened cheese.</title>
        <authorList>
            <consortium name="US DOE Joint Genome Institute (JGI-PGF)"/>
            <person name="Walter F."/>
            <person name="Albersmeier A."/>
            <person name="Kalinowski J."/>
            <person name="Ruckert C."/>
        </authorList>
    </citation>
    <scope>NUCLEOTIDE SEQUENCE</scope>
    <source>
        <strain evidence="3">CGMCC 4.7110</strain>
    </source>
</reference>
<feature type="domain" description="ChsH2 C-terminal OB-fold" evidence="1">
    <location>
        <begin position="57"/>
        <end position="121"/>
    </location>
</feature>
<evidence type="ECO:0008006" key="5">
    <source>
        <dbReference type="Google" id="ProtNLM"/>
    </source>
</evidence>
<name>A0A917X9U0_9ACTN</name>
<dbReference type="SUPFAM" id="SSF50249">
    <property type="entry name" value="Nucleic acid-binding proteins"/>
    <property type="match status" value="1"/>
</dbReference>
<dbReference type="AlphaFoldDB" id="A0A917X9U0"/>
<dbReference type="InterPro" id="IPR012340">
    <property type="entry name" value="NA-bd_OB-fold"/>
</dbReference>
<dbReference type="Pfam" id="PF01796">
    <property type="entry name" value="OB_ChsH2_C"/>
    <property type="match status" value="1"/>
</dbReference>
<evidence type="ECO:0000313" key="4">
    <source>
        <dbReference type="Proteomes" id="UP000653411"/>
    </source>
</evidence>
<evidence type="ECO:0000259" key="2">
    <source>
        <dbReference type="Pfam" id="PF12172"/>
    </source>
</evidence>
<dbReference type="PANTHER" id="PTHR34075:SF5">
    <property type="entry name" value="BLR3430 PROTEIN"/>
    <property type="match status" value="1"/>
</dbReference>
<feature type="domain" description="ChsH2 rubredoxin-like zinc ribbon" evidence="2">
    <location>
        <begin position="20"/>
        <end position="53"/>
    </location>
</feature>
<proteinExistence type="predicted"/>
<reference evidence="3" key="2">
    <citation type="submission" date="2020-09" db="EMBL/GenBank/DDBJ databases">
        <authorList>
            <person name="Sun Q."/>
            <person name="Zhou Y."/>
        </authorList>
    </citation>
    <scope>NUCLEOTIDE SEQUENCE</scope>
    <source>
        <strain evidence="3">CGMCC 4.7110</strain>
    </source>
</reference>
<protein>
    <recommendedName>
        <fullName evidence="5">Zn-ribbon domain-containing OB-fold protein</fullName>
    </recommendedName>
</protein>
<comment type="caution">
    <text evidence="3">The sequence shown here is derived from an EMBL/GenBank/DDBJ whole genome shotgun (WGS) entry which is preliminary data.</text>
</comment>
<dbReference type="InterPro" id="IPR052513">
    <property type="entry name" value="Thioester_dehydratase-like"/>
</dbReference>
<evidence type="ECO:0000313" key="3">
    <source>
        <dbReference type="EMBL" id="GGM98386.1"/>
    </source>
</evidence>
<organism evidence="3 4">
    <name type="scientific">Streptomyces fuscichromogenes</name>
    <dbReference type="NCBI Taxonomy" id="1324013"/>
    <lineage>
        <taxon>Bacteria</taxon>
        <taxon>Bacillati</taxon>
        <taxon>Actinomycetota</taxon>
        <taxon>Actinomycetes</taxon>
        <taxon>Kitasatosporales</taxon>
        <taxon>Streptomycetaceae</taxon>
        <taxon>Streptomyces</taxon>
    </lineage>
</organism>
<dbReference type="InterPro" id="IPR002878">
    <property type="entry name" value="ChsH2_C"/>
</dbReference>
<dbReference type="Gene3D" id="6.10.30.10">
    <property type="match status" value="1"/>
</dbReference>
<gene>
    <name evidence="3" type="ORF">GCM10011578_019240</name>
</gene>
<dbReference type="InterPro" id="IPR022002">
    <property type="entry name" value="ChsH2_Znr"/>
</dbReference>
<dbReference type="Proteomes" id="UP000653411">
    <property type="component" value="Unassembled WGS sequence"/>
</dbReference>
<accession>A0A917X9U0</accession>
<dbReference type="EMBL" id="BMML01000003">
    <property type="protein sequence ID" value="GGM98386.1"/>
    <property type="molecule type" value="Genomic_DNA"/>
</dbReference>
<dbReference type="PANTHER" id="PTHR34075">
    <property type="entry name" value="BLR3430 PROTEIN"/>
    <property type="match status" value="1"/>
</dbReference>
<evidence type="ECO:0000259" key="1">
    <source>
        <dbReference type="Pfam" id="PF01796"/>
    </source>
</evidence>
<dbReference type="Pfam" id="PF12172">
    <property type="entry name" value="zf-ChsH2"/>
    <property type="match status" value="1"/>
</dbReference>
<sequence length="136" mass="15505">MAAYDKFLPEGLPAWQRPFWDSLREHDVRVQKCSGCGAFRHVPKELCNRCHSSEATWSPISGTGRVYTYTVVRRAPTPAYQAEAPYVLVHVEMAEGFRMIGSLTVDDPRTVRIGQDVRITYEDVDADWSILRFEPA</sequence>